<evidence type="ECO:0000256" key="1">
    <source>
        <dbReference type="ARBA" id="ARBA00006484"/>
    </source>
</evidence>
<proteinExistence type="inferred from homology"/>
<evidence type="ECO:0000259" key="4">
    <source>
        <dbReference type="SMART" id="SM00822"/>
    </source>
</evidence>
<keyword evidence="2" id="KW-0560">Oxidoreductase</keyword>
<reference evidence="5" key="1">
    <citation type="submission" date="2019-10" db="EMBL/GenBank/DDBJ databases">
        <title>Draft genome sequece of Microseira wollei NIES-4236.</title>
        <authorList>
            <person name="Yamaguchi H."/>
            <person name="Suzuki S."/>
            <person name="Kawachi M."/>
        </authorList>
    </citation>
    <scope>NUCLEOTIDE SEQUENCE</scope>
    <source>
        <strain evidence="5">NIES-4236</strain>
    </source>
</reference>
<dbReference type="RefSeq" id="WP_226586927.1">
    <property type="nucleotide sequence ID" value="NZ_BLAY01000100.1"/>
</dbReference>
<protein>
    <submittedName>
        <fullName evidence="5">Short-chain dehydrogenase/reductase SDR</fullName>
    </submittedName>
</protein>
<dbReference type="NCBIfam" id="NF005495">
    <property type="entry name" value="PRK07109.1"/>
    <property type="match status" value="1"/>
</dbReference>
<dbReference type="GO" id="GO:0016020">
    <property type="term" value="C:membrane"/>
    <property type="evidence" value="ECO:0007669"/>
    <property type="project" value="TreeGrafter"/>
</dbReference>
<dbReference type="Gene3D" id="3.40.50.720">
    <property type="entry name" value="NAD(P)-binding Rossmann-like Domain"/>
    <property type="match status" value="1"/>
</dbReference>
<accession>A0AAV3XK49</accession>
<dbReference type="InterPro" id="IPR002347">
    <property type="entry name" value="SDR_fam"/>
</dbReference>
<name>A0AAV3XK49_9CYAN</name>
<dbReference type="Proteomes" id="UP001050975">
    <property type="component" value="Unassembled WGS sequence"/>
</dbReference>
<dbReference type="InterPro" id="IPR020904">
    <property type="entry name" value="Sc_DH/Rdtase_CS"/>
</dbReference>
<evidence type="ECO:0000313" key="5">
    <source>
        <dbReference type="EMBL" id="GET40807.1"/>
    </source>
</evidence>
<dbReference type="PANTHER" id="PTHR44196:SF1">
    <property type="entry name" value="DEHYDROGENASE_REDUCTASE SDR FAMILY MEMBER 7B"/>
    <property type="match status" value="1"/>
</dbReference>
<dbReference type="CDD" id="cd05360">
    <property type="entry name" value="SDR_c3"/>
    <property type="match status" value="1"/>
</dbReference>
<dbReference type="SMART" id="SM00822">
    <property type="entry name" value="PKS_KR"/>
    <property type="match status" value="1"/>
</dbReference>
<comment type="similarity">
    <text evidence="1 3">Belongs to the short-chain dehydrogenases/reductases (SDR) family.</text>
</comment>
<comment type="caution">
    <text evidence="5">The sequence shown here is derived from an EMBL/GenBank/DDBJ whole genome shotgun (WGS) entry which is preliminary data.</text>
</comment>
<dbReference type="PROSITE" id="PS00061">
    <property type="entry name" value="ADH_SHORT"/>
    <property type="match status" value="1"/>
</dbReference>
<organism evidence="5 6">
    <name type="scientific">Microseira wollei NIES-4236</name>
    <dbReference type="NCBI Taxonomy" id="2530354"/>
    <lineage>
        <taxon>Bacteria</taxon>
        <taxon>Bacillati</taxon>
        <taxon>Cyanobacteriota</taxon>
        <taxon>Cyanophyceae</taxon>
        <taxon>Oscillatoriophycideae</taxon>
        <taxon>Aerosakkonematales</taxon>
        <taxon>Aerosakkonemataceae</taxon>
        <taxon>Microseira</taxon>
    </lineage>
</organism>
<evidence type="ECO:0000313" key="6">
    <source>
        <dbReference type="Proteomes" id="UP001050975"/>
    </source>
</evidence>
<dbReference type="InterPro" id="IPR036291">
    <property type="entry name" value="NAD(P)-bd_dom_sf"/>
</dbReference>
<dbReference type="SUPFAM" id="SSF51735">
    <property type="entry name" value="NAD(P)-binding Rossmann-fold domains"/>
    <property type="match status" value="1"/>
</dbReference>
<dbReference type="InterPro" id="IPR057326">
    <property type="entry name" value="KR_dom"/>
</dbReference>
<dbReference type="PRINTS" id="PR00080">
    <property type="entry name" value="SDRFAMILY"/>
</dbReference>
<dbReference type="AlphaFoldDB" id="A0AAV3XK49"/>
<evidence type="ECO:0000256" key="3">
    <source>
        <dbReference type="RuleBase" id="RU000363"/>
    </source>
</evidence>
<sequence length="334" mass="35779">MQLKPIDQQVVVVVGASSGIGRETALKFAKRGAKVVVAARSQAGLDSLVDEIKSFVCDAVAIAADVSDFKQVQAIANKAIDVYGRIDTWVHLAAVSLYATFEDTTPEEFKRVIDVNLMGQVHGAMAALPHLKREGRGALIHISSVEAKRGFPLQSAYAASKHGINGFVEALRVELMHEKAPISVTEIMPASINTPLFSKARTKIGVMPQGAPPIYEPSIVADAILYAAEHPTRDIVVGDAGKIIVTAQKIAPQLLDSFLAMSGFEAQKTKEPKSEDAPDNLYQPISGYDTVSGEFRLRTQPSYSDCLDQNPQLKWGALAGLALGAIALFGMPKS</sequence>
<feature type="domain" description="Ketoreductase" evidence="4">
    <location>
        <begin position="9"/>
        <end position="190"/>
    </location>
</feature>
<dbReference type="GO" id="GO:0016491">
    <property type="term" value="F:oxidoreductase activity"/>
    <property type="evidence" value="ECO:0007669"/>
    <property type="project" value="UniProtKB-KW"/>
</dbReference>
<dbReference type="PRINTS" id="PR00081">
    <property type="entry name" value="GDHRDH"/>
</dbReference>
<evidence type="ECO:0000256" key="2">
    <source>
        <dbReference type="ARBA" id="ARBA00023002"/>
    </source>
</evidence>
<dbReference type="Pfam" id="PF00106">
    <property type="entry name" value="adh_short"/>
    <property type="match status" value="1"/>
</dbReference>
<keyword evidence="6" id="KW-1185">Reference proteome</keyword>
<dbReference type="EMBL" id="BLAY01000100">
    <property type="protein sequence ID" value="GET40807.1"/>
    <property type="molecule type" value="Genomic_DNA"/>
</dbReference>
<gene>
    <name evidence="5" type="ORF">MiSe_56190</name>
</gene>
<dbReference type="PANTHER" id="PTHR44196">
    <property type="entry name" value="DEHYDROGENASE/REDUCTASE SDR FAMILY MEMBER 7B"/>
    <property type="match status" value="1"/>
</dbReference>